<dbReference type="CDD" id="cd06610">
    <property type="entry name" value="STKc_OSR1_SPAK"/>
    <property type="match status" value="1"/>
</dbReference>
<dbReference type="InterPro" id="IPR017441">
    <property type="entry name" value="Protein_kinase_ATP_BS"/>
</dbReference>
<keyword evidence="15" id="KW-1133">Transmembrane helix</keyword>
<evidence type="ECO:0000256" key="4">
    <source>
        <dbReference type="ARBA" id="ARBA00022490"/>
    </source>
</evidence>
<name>A0A8C1SMU6_CYPCA</name>
<keyword evidence="4" id="KW-0963">Cytoplasm</keyword>
<evidence type="ECO:0000256" key="14">
    <source>
        <dbReference type="PROSITE-ProRule" id="PRU10141"/>
    </source>
</evidence>
<keyword evidence="7" id="KW-0808">Transferase</keyword>
<dbReference type="InterPro" id="IPR000719">
    <property type="entry name" value="Prot_kinase_dom"/>
</dbReference>
<evidence type="ECO:0000256" key="10">
    <source>
        <dbReference type="ARBA" id="ARBA00022840"/>
    </source>
</evidence>
<comment type="similarity">
    <text evidence="2">Belongs to the protein kinase superfamily. STE Ser/Thr protein kinase family. STE20 subfamily.</text>
</comment>
<dbReference type="SUPFAM" id="SSF56112">
    <property type="entry name" value="Protein kinase-like (PK-like)"/>
    <property type="match status" value="1"/>
</dbReference>
<dbReference type="SMART" id="SM00220">
    <property type="entry name" value="S_TKc"/>
    <property type="match status" value="1"/>
</dbReference>
<dbReference type="Proteomes" id="UP000694700">
    <property type="component" value="Unplaced"/>
</dbReference>
<accession>A0A8C1SMU6</accession>
<feature type="binding site" evidence="14">
    <location>
        <position position="47"/>
    </location>
    <ligand>
        <name>ATP</name>
        <dbReference type="ChEBI" id="CHEBI:30616"/>
    </ligand>
</feature>
<feature type="transmembrane region" description="Helical" evidence="15">
    <location>
        <begin position="15"/>
        <end position="37"/>
    </location>
</feature>
<evidence type="ECO:0000256" key="13">
    <source>
        <dbReference type="ARBA" id="ARBA00048679"/>
    </source>
</evidence>
<dbReference type="PROSITE" id="PS50011">
    <property type="entry name" value="PROTEIN_KINASE_DOM"/>
    <property type="match status" value="1"/>
</dbReference>
<dbReference type="GO" id="GO:0005524">
    <property type="term" value="F:ATP binding"/>
    <property type="evidence" value="ECO:0007669"/>
    <property type="project" value="UniProtKB-UniRule"/>
</dbReference>
<dbReference type="FunFam" id="1.10.510.10:FF:000068">
    <property type="entry name" value="STE20/SPS1-related proline-alanine-rich protein kinase"/>
    <property type="match status" value="1"/>
</dbReference>
<dbReference type="PANTHER" id="PTHR48012">
    <property type="entry name" value="STERILE20-LIKE KINASE, ISOFORM B-RELATED"/>
    <property type="match status" value="1"/>
</dbReference>
<dbReference type="GO" id="GO:0005829">
    <property type="term" value="C:cytosol"/>
    <property type="evidence" value="ECO:0007669"/>
    <property type="project" value="TreeGrafter"/>
</dbReference>
<dbReference type="Gene3D" id="1.10.510.10">
    <property type="entry name" value="Transferase(Phosphotransferase) domain 1"/>
    <property type="match status" value="1"/>
</dbReference>
<dbReference type="GO" id="GO:0010820">
    <property type="term" value="P:positive regulation of T cell chemotaxis"/>
    <property type="evidence" value="ECO:0007669"/>
    <property type="project" value="TreeGrafter"/>
</dbReference>
<sequence length="465" mass="52021">ALFFVCITNSDLKNIFLIFFCCYIGSGATAVVQAAYCKPRKEKVAIKRINLEKCQTSMDELLKEIQAMSQCHHPNIVSYYTSFVVKDELWLVMKLLSGGSVLDFIKYIISRGEHKSGVMDEASIASILKEVLEGLDYLHKNGQIHRDVKAGNILLGEDGSVQIADFGVSAFLATGGDMTRNKVRKTFVGTPCWMAPEVMEQVRGYDFKADIWSFGITAIELATGAAPYHKYPPMKVLMLTLQNDPPCLETGVTDKDMVKKYGKSFRKMISLCLQKDPEKRPTAAELLKHKFFTKAKNNEYLKEKLLDRAPTIGERSRKVRRVPGSSGRLHKTEDGEWEWSDDELDLESEEGKAAVAALRVHTHLLHCYLTSVFLVLRLRNTKKELNDIRFEFMPGRDTADGVSQELVSAGLVDGRDLVIVAANLQKIVDDPQTHKNVTFKLASGVDSSEIPDDVKLMGFAQLSIS</sequence>
<evidence type="ECO:0000256" key="12">
    <source>
        <dbReference type="ARBA" id="ARBA00047899"/>
    </source>
</evidence>
<evidence type="ECO:0000256" key="5">
    <source>
        <dbReference type="ARBA" id="ARBA00022527"/>
    </source>
</evidence>
<keyword evidence="5" id="KW-0723">Serine/threonine-protein kinase</keyword>
<evidence type="ECO:0000256" key="1">
    <source>
        <dbReference type="ARBA" id="ARBA00004496"/>
    </source>
</evidence>
<reference evidence="17" key="1">
    <citation type="submission" date="2025-08" db="UniProtKB">
        <authorList>
            <consortium name="Ensembl"/>
        </authorList>
    </citation>
    <scope>IDENTIFICATION</scope>
</reference>
<dbReference type="FunFam" id="3.10.20.90:FF:000043">
    <property type="entry name" value="serine/threonine-protein kinase OSR1 isoform X1"/>
    <property type="match status" value="1"/>
</dbReference>
<keyword evidence="11" id="KW-0007">Acetylation</keyword>
<dbReference type="FunFam" id="3.30.200.20:FF:000114">
    <property type="entry name" value="serine/threonine-protein kinase OSR1 isoform X1"/>
    <property type="match status" value="1"/>
</dbReference>
<keyword evidence="10 14" id="KW-0067">ATP-binding</keyword>
<dbReference type="InterPro" id="IPR050629">
    <property type="entry name" value="STE20/SPS1-PAK"/>
</dbReference>
<evidence type="ECO:0000256" key="3">
    <source>
        <dbReference type="ARBA" id="ARBA00012513"/>
    </source>
</evidence>
<evidence type="ECO:0000256" key="11">
    <source>
        <dbReference type="ARBA" id="ARBA00022990"/>
    </source>
</evidence>
<comment type="catalytic activity">
    <reaction evidence="13">
        <text>L-seryl-[protein] + ATP = O-phospho-L-seryl-[protein] + ADP + H(+)</text>
        <dbReference type="Rhea" id="RHEA:17989"/>
        <dbReference type="Rhea" id="RHEA-COMP:9863"/>
        <dbReference type="Rhea" id="RHEA-COMP:11604"/>
        <dbReference type="ChEBI" id="CHEBI:15378"/>
        <dbReference type="ChEBI" id="CHEBI:29999"/>
        <dbReference type="ChEBI" id="CHEBI:30616"/>
        <dbReference type="ChEBI" id="CHEBI:83421"/>
        <dbReference type="ChEBI" id="CHEBI:456216"/>
        <dbReference type="EC" id="2.7.11.1"/>
    </reaction>
</comment>
<evidence type="ECO:0000256" key="15">
    <source>
        <dbReference type="SAM" id="Phobius"/>
    </source>
</evidence>
<evidence type="ECO:0000313" key="17">
    <source>
        <dbReference type="Ensembl" id="ENSCCRP00015009865.1"/>
    </source>
</evidence>
<dbReference type="Gene3D" id="3.30.200.20">
    <property type="entry name" value="Phosphorylase Kinase, domain 1"/>
    <property type="match status" value="1"/>
</dbReference>
<dbReference type="PROSITE" id="PS00107">
    <property type="entry name" value="PROTEIN_KINASE_ATP"/>
    <property type="match status" value="1"/>
</dbReference>
<dbReference type="GO" id="GO:0004674">
    <property type="term" value="F:protein serine/threonine kinase activity"/>
    <property type="evidence" value="ECO:0007669"/>
    <property type="project" value="UniProtKB-KW"/>
</dbReference>
<comment type="subcellular location">
    <subcellularLocation>
        <location evidence="1">Cytoplasm</location>
    </subcellularLocation>
</comment>
<dbReference type="GO" id="GO:0035556">
    <property type="term" value="P:intracellular signal transduction"/>
    <property type="evidence" value="ECO:0007669"/>
    <property type="project" value="TreeGrafter"/>
</dbReference>
<evidence type="ECO:0000256" key="7">
    <source>
        <dbReference type="ARBA" id="ARBA00022679"/>
    </source>
</evidence>
<dbReference type="InterPro" id="IPR011009">
    <property type="entry name" value="Kinase-like_dom_sf"/>
</dbReference>
<dbReference type="InterPro" id="IPR024678">
    <property type="entry name" value="Kinase_OSR1/WNK_CCT"/>
</dbReference>
<evidence type="ECO:0000259" key="16">
    <source>
        <dbReference type="PROSITE" id="PS50011"/>
    </source>
</evidence>
<evidence type="ECO:0000256" key="6">
    <source>
        <dbReference type="ARBA" id="ARBA00022553"/>
    </source>
</evidence>
<keyword evidence="15" id="KW-0472">Membrane</keyword>
<keyword evidence="9" id="KW-0418">Kinase</keyword>
<keyword evidence="6" id="KW-0597">Phosphoprotein</keyword>
<dbReference type="AlphaFoldDB" id="A0A8C1SMU6"/>
<keyword evidence="15" id="KW-0812">Transmembrane</keyword>
<dbReference type="Pfam" id="PF00069">
    <property type="entry name" value="Pkinase"/>
    <property type="match status" value="1"/>
</dbReference>
<evidence type="ECO:0000256" key="8">
    <source>
        <dbReference type="ARBA" id="ARBA00022741"/>
    </source>
</evidence>
<proteinExistence type="inferred from homology"/>
<protein>
    <recommendedName>
        <fullName evidence="3">non-specific serine/threonine protein kinase</fullName>
        <ecNumber evidence="3">2.7.11.1</ecNumber>
    </recommendedName>
</protein>
<evidence type="ECO:0000256" key="2">
    <source>
        <dbReference type="ARBA" id="ARBA00008874"/>
    </source>
</evidence>
<evidence type="ECO:0000313" key="18">
    <source>
        <dbReference type="Proteomes" id="UP000694700"/>
    </source>
</evidence>
<comment type="catalytic activity">
    <reaction evidence="12">
        <text>L-threonyl-[protein] + ATP = O-phospho-L-threonyl-[protein] + ADP + H(+)</text>
        <dbReference type="Rhea" id="RHEA:46608"/>
        <dbReference type="Rhea" id="RHEA-COMP:11060"/>
        <dbReference type="Rhea" id="RHEA-COMP:11605"/>
        <dbReference type="ChEBI" id="CHEBI:15378"/>
        <dbReference type="ChEBI" id="CHEBI:30013"/>
        <dbReference type="ChEBI" id="CHEBI:30616"/>
        <dbReference type="ChEBI" id="CHEBI:61977"/>
        <dbReference type="ChEBI" id="CHEBI:456216"/>
        <dbReference type="EC" id="2.7.11.1"/>
    </reaction>
</comment>
<dbReference type="Ensembl" id="ENSCCRT00015010250.1">
    <property type="protein sequence ID" value="ENSCCRP00015009865.1"/>
    <property type="gene ID" value="ENSCCRG00015002864.1"/>
</dbReference>
<dbReference type="Pfam" id="PF12202">
    <property type="entry name" value="OSR1_C"/>
    <property type="match status" value="1"/>
</dbReference>
<evidence type="ECO:0000256" key="9">
    <source>
        <dbReference type="ARBA" id="ARBA00022777"/>
    </source>
</evidence>
<organism evidence="17 18">
    <name type="scientific">Cyprinus carpio</name>
    <name type="common">Common carp</name>
    <dbReference type="NCBI Taxonomy" id="7962"/>
    <lineage>
        <taxon>Eukaryota</taxon>
        <taxon>Metazoa</taxon>
        <taxon>Chordata</taxon>
        <taxon>Craniata</taxon>
        <taxon>Vertebrata</taxon>
        <taxon>Euteleostomi</taxon>
        <taxon>Actinopterygii</taxon>
        <taxon>Neopterygii</taxon>
        <taxon>Teleostei</taxon>
        <taxon>Ostariophysi</taxon>
        <taxon>Cypriniformes</taxon>
        <taxon>Cyprinidae</taxon>
        <taxon>Cyprininae</taxon>
        <taxon>Cyprinus</taxon>
    </lineage>
</organism>
<keyword evidence="8 14" id="KW-0547">Nucleotide-binding</keyword>
<dbReference type="Gene3D" id="3.10.20.90">
    <property type="entry name" value="Phosphatidylinositol 3-kinase Catalytic Subunit, Chain A, domain 1"/>
    <property type="match status" value="1"/>
</dbReference>
<feature type="domain" description="Protein kinase" evidence="16">
    <location>
        <begin position="18"/>
        <end position="292"/>
    </location>
</feature>
<dbReference type="PANTHER" id="PTHR48012:SF33">
    <property type="entry name" value="NON-SPECIFIC SERINE_THREONINE PROTEIN KINASE"/>
    <property type="match status" value="1"/>
</dbReference>
<dbReference type="EC" id="2.7.11.1" evidence="3"/>